<dbReference type="InterPro" id="IPR036097">
    <property type="entry name" value="HisK_dim/P_sf"/>
</dbReference>
<comment type="caution">
    <text evidence="16">The sequence shown here is derived from an EMBL/GenBank/DDBJ whole genome shotgun (WGS) entry which is preliminary data.</text>
</comment>
<keyword evidence="10 13" id="KW-1133">Transmembrane helix</keyword>
<dbReference type="Pfam" id="PF08521">
    <property type="entry name" value="2CSK_N"/>
    <property type="match status" value="1"/>
</dbReference>
<dbReference type="Gene3D" id="1.10.287.130">
    <property type="match status" value="1"/>
</dbReference>
<evidence type="ECO:0000256" key="13">
    <source>
        <dbReference type="SAM" id="Phobius"/>
    </source>
</evidence>
<dbReference type="RefSeq" id="WP_305169066.1">
    <property type="nucleotide sequence ID" value="NZ_JAUUUU010000001.1"/>
</dbReference>
<accession>A0AAW8B166</accession>
<keyword evidence="12 13" id="KW-0472">Membrane</keyword>
<dbReference type="PRINTS" id="PR00344">
    <property type="entry name" value="BCTRLSENSOR"/>
</dbReference>
<dbReference type="CDD" id="cd00082">
    <property type="entry name" value="HisKA"/>
    <property type="match status" value="1"/>
</dbReference>
<dbReference type="SUPFAM" id="SSF47384">
    <property type="entry name" value="Homodimeric domain of signal transducing histidine kinase"/>
    <property type="match status" value="1"/>
</dbReference>
<dbReference type="InterPro" id="IPR003594">
    <property type="entry name" value="HATPase_dom"/>
</dbReference>
<feature type="domain" description="Histidine kinase" evidence="14">
    <location>
        <begin position="221"/>
        <end position="435"/>
    </location>
</feature>
<dbReference type="GO" id="GO:0000155">
    <property type="term" value="F:phosphorelay sensor kinase activity"/>
    <property type="evidence" value="ECO:0007669"/>
    <property type="project" value="InterPro"/>
</dbReference>
<keyword evidence="17" id="KW-1185">Reference proteome</keyword>
<dbReference type="SMART" id="SM00387">
    <property type="entry name" value="HATPase_c"/>
    <property type="match status" value="1"/>
</dbReference>
<sequence length="439" mass="49256">MSSIRLFLIASILAILTLFNFVAALQGYQASLREAEQLFDNQLYQTAKLIANLHTEQIQTPPSPQNNLAYQVWHNNQLIATSSPSLRKPIIELLPGFDHANFNGYRWRTLVFYDDNHNNWIIVAERSDLRYMLAESVITQAVLPILLGIPLAGLLIWLIVSRGLKPLRDLSEQLKNKQANDLTPIAIPDLKSELKQVNHSINALMRRLGSALDREKRFTADAAHELRTPISALKVQLHNLREEVPQGNEAFAQLEAGVERMQHLVEQLLSLYRSTPEEFSHQMTRLNLYELAQEVIANQHHDFEKCNQLLELEGDNCFVEGDPFALTTLLQNLLSNANKYTPPGGQIRVTTEAVGGHICLKVEDSGPGISPTDYSKVFERFQRLSHIKDVAAVQGCGLGLTIVKHIADLHNARTSIAPSSFDTGTAFIILFPRTPDSHD</sequence>
<dbReference type="InterPro" id="IPR005467">
    <property type="entry name" value="His_kinase_dom"/>
</dbReference>
<keyword evidence="7" id="KW-0547">Nucleotide-binding</keyword>
<reference evidence="16" key="2">
    <citation type="submission" date="2023-08" db="EMBL/GenBank/DDBJ databases">
        <authorList>
            <person name="Luo J."/>
        </authorList>
    </citation>
    <scope>NUCLEOTIDE SEQUENCE</scope>
    <source>
        <strain evidence="16">DSM 25064</strain>
    </source>
</reference>
<dbReference type="InterPro" id="IPR003661">
    <property type="entry name" value="HisK_dim/P_dom"/>
</dbReference>
<gene>
    <name evidence="16" type="ORF">Q8A57_01040</name>
</gene>
<dbReference type="GO" id="GO:0005886">
    <property type="term" value="C:plasma membrane"/>
    <property type="evidence" value="ECO:0007669"/>
    <property type="project" value="TreeGrafter"/>
</dbReference>
<dbReference type="PANTHER" id="PTHR45436">
    <property type="entry name" value="SENSOR HISTIDINE KINASE YKOH"/>
    <property type="match status" value="1"/>
</dbReference>
<evidence type="ECO:0000259" key="14">
    <source>
        <dbReference type="PROSITE" id="PS50109"/>
    </source>
</evidence>
<keyword evidence="8" id="KW-0418">Kinase</keyword>
<dbReference type="CDD" id="cd00075">
    <property type="entry name" value="HATPase"/>
    <property type="match status" value="1"/>
</dbReference>
<evidence type="ECO:0000256" key="6">
    <source>
        <dbReference type="ARBA" id="ARBA00022692"/>
    </source>
</evidence>
<evidence type="ECO:0000256" key="8">
    <source>
        <dbReference type="ARBA" id="ARBA00022777"/>
    </source>
</evidence>
<dbReference type="PROSITE" id="PS50109">
    <property type="entry name" value="HIS_KIN"/>
    <property type="match status" value="1"/>
</dbReference>
<evidence type="ECO:0000313" key="17">
    <source>
        <dbReference type="Proteomes" id="UP001178354"/>
    </source>
</evidence>
<evidence type="ECO:0000256" key="9">
    <source>
        <dbReference type="ARBA" id="ARBA00022840"/>
    </source>
</evidence>
<proteinExistence type="predicted"/>
<evidence type="ECO:0000256" key="10">
    <source>
        <dbReference type="ARBA" id="ARBA00022989"/>
    </source>
</evidence>
<protein>
    <recommendedName>
        <fullName evidence="3">histidine kinase</fullName>
        <ecNumber evidence="3">2.7.13.3</ecNumber>
    </recommendedName>
</protein>
<dbReference type="InterPro" id="IPR036890">
    <property type="entry name" value="HATPase_C_sf"/>
</dbReference>
<comment type="subcellular location">
    <subcellularLocation>
        <location evidence="2">Membrane</location>
        <topology evidence="2">Multi-pass membrane protein</topology>
    </subcellularLocation>
</comment>
<dbReference type="PANTHER" id="PTHR45436:SF14">
    <property type="entry name" value="SENSOR PROTEIN QSEC"/>
    <property type="match status" value="1"/>
</dbReference>
<dbReference type="Proteomes" id="UP001178354">
    <property type="component" value="Unassembled WGS sequence"/>
</dbReference>
<feature type="transmembrane region" description="Helical" evidence="13">
    <location>
        <begin position="141"/>
        <end position="160"/>
    </location>
</feature>
<keyword evidence="11" id="KW-0902">Two-component regulatory system</keyword>
<dbReference type="InterPro" id="IPR013727">
    <property type="entry name" value="2CSK_N"/>
</dbReference>
<evidence type="ECO:0000256" key="7">
    <source>
        <dbReference type="ARBA" id="ARBA00022741"/>
    </source>
</evidence>
<evidence type="ECO:0000256" key="11">
    <source>
        <dbReference type="ARBA" id="ARBA00023012"/>
    </source>
</evidence>
<name>A0AAW8B166_9GAMM</name>
<evidence type="ECO:0000256" key="2">
    <source>
        <dbReference type="ARBA" id="ARBA00004141"/>
    </source>
</evidence>
<dbReference type="GO" id="GO:0005524">
    <property type="term" value="F:ATP binding"/>
    <property type="evidence" value="ECO:0007669"/>
    <property type="project" value="UniProtKB-KW"/>
</dbReference>
<dbReference type="EMBL" id="JAUUUU010000001">
    <property type="protein sequence ID" value="MDP1519552.1"/>
    <property type="molecule type" value="Genomic_DNA"/>
</dbReference>
<evidence type="ECO:0000259" key="15">
    <source>
        <dbReference type="PROSITE" id="PS50885"/>
    </source>
</evidence>
<evidence type="ECO:0000256" key="5">
    <source>
        <dbReference type="ARBA" id="ARBA00022679"/>
    </source>
</evidence>
<comment type="catalytic activity">
    <reaction evidence="1">
        <text>ATP + protein L-histidine = ADP + protein N-phospho-L-histidine.</text>
        <dbReference type="EC" id="2.7.13.3"/>
    </reaction>
</comment>
<evidence type="ECO:0000313" key="16">
    <source>
        <dbReference type="EMBL" id="MDP1519552.1"/>
    </source>
</evidence>
<dbReference type="InterPro" id="IPR050428">
    <property type="entry name" value="TCS_sensor_his_kinase"/>
</dbReference>
<dbReference type="SUPFAM" id="SSF55874">
    <property type="entry name" value="ATPase domain of HSP90 chaperone/DNA topoisomerase II/histidine kinase"/>
    <property type="match status" value="1"/>
</dbReference>
<feature type="domain" description="HAMP" evidence="15">
    <location>
        <begin position="161"/>
        <end position="213"/>
    </location>
</feature>
<organism evidence="16 17">
    <name type="scientific">Porticoccus litoralis</name>
    <dbReference type="NCBI Taxonomy" id="434086"/>
    <lineage>
        <taxon>Bacteria</taxon>
        <taxon>Pseudomonadati</taxon>
        <taxon>Pseudomonadota</taxon>
        <taxon>Gammaproteobacteria</taxon>
        <taxon>Cellvibrionales</taxon>
        <taxon>Porticoccaceae</taxon>
        <taxon>Porticoccus</taxon>
    </lineage>
</organism>
<evidence type="ECO:0000256" key="1">
    <source>
        <dbReference type="ARBA" id="ARBA00000085"/>
    </source>
</evidence>
<keyword evidence="5" id="KW-0808">Transferase</keyword>
<evidence type="ECO:0000256" key="12">
    <source>
        <dbReference type="ARBA" id="ARBA00023136"/>
    </source>
</evidence>
<keyword evidence="6 13" id="KW-0812">Transmembrane</keyword>
<dbReference type="EC" id="2.7.13.3" evidence="3"/>
<evidence type="ECO:0000256" key="3">
    <source>
        <dbReference type="ARBA" id="ARBA00012438"/>
    </source>
</evidence>
<dbReference type="AlphaFoldDB" id="A0AAW8B166"/>
<evidence type="ECO:0000256" key="4">
    <source>
        <dbReference type="ARBA" id="ARBA00022553"/>
    </source>
</evidence>
<keyword evidence="9 16" id="KW-0067">ATP-binding</keyword>
<dbReference type="SMART" id="SM00388">
    <property type="entry name" value="HisKA"/>
    <property type="match status" value="1"/>
</dbReference>
<dbReference type="Gene3D" id="3.30.565.10">
    <property type="entry name" value="Histidine kinase-like ATPase, C-terminal domain"/>
    <property type="match status" value="1"/>
</dbReference>
<reference evidence="16" key="1">
    <citation type="journal article" date="2010" name="Int. J. Syst. Evol. Microbiol.">
        <title>Porticoccus litoralis gen. nov., sp. nov., a gammaproteobacterium isolated from the Yellow Sea.</title>
        <authorList>
            <person name="Oh H.M."/>
            <person name="Kim H."/>
            <person name="Kim K.M."/>
            <person name="Min G.S."/>
            <person name="Cho J.C."/>
        </authorList>
    </citation>
    <scope>NUCLEOTIDE SEQUENCE</scope>
    <source>
        <strain evidence="16">DSM 25064</strain>
    </source>
</reference>
<dbReference type="PROSITE" id="PS50885">
    <property type="entry name" value="HAMP"/>
    <property type="match status" value="1"/>
</dbReference>
<keyword evidence="4" id="KW-0597">Phosphoprotein</keyword>
<dbReference type="Pfam" id="PF02518">
    <property type="entry name" value="HATPase_c"/>
    <property type="match status" value="1"/>
</dbReference>
<dbReference type="InterPro" id="IPR003660">
    <property type="entry name" value="HAMP_dom"/>
</dbReference>
<dbReference type="InterPro" id="IPR004358">
    <property type="entry name" value="Sig_transdc_His_kin-like_C"/>
</dbReference>
<dbReference type="Pfam" id="PF00512">
    <property type="entry name" value="HisKA"/>
    <property type="match status" value="1"/>
</dbReference>